<evidence type="ECO:0000313" key="6">
    <source>
        <dbReference type="Proteomes" id="UP001438707"/>
    </source>
</evidence>
<protein>
    <recommendedName>
        <fullName evidence="4">ODAD1 central coiled coil region domain-containing protein</fullName>
    </recommendedName>
</protein>
<dbReference type="EMBL" id="JALJOS010000009">
    <property type="protein sequence ID" value="KAK9834716.1"/>
    <property type="molecule type" value="Genomic_DNA"/>
</dbReference>
<proteinExistence type="predicted"/>
<accession>A0AAW1RNI0</accession>
<feature type="coiled-coil region" evidence="2">
    <location>
        <begin position="343"/>
        <end position="409"/>
    </location>
</feature>
<dbReference type="InterPro" id="IPR051876">
    <property type="entry name" value="ODA-DC/CCD"/>
</dbReference>
<evidence type="ECO:0000256" key="1">
    <source>
        <dbReference type="ARBA" id="ARBA00023054"/>
    </source>
</evidence>
<sequence>MMVAGIEWILLEDRPEVLITVVEPGGAKFGVRRHSLHPIPVNMPAQIASPPAGGHAVFAETQHFFFKQRAAIEKLRADNMLLKEELMLENKFSVQPTTANAAALIAALQDQSDQYTRKIEGERSKVSLLEEKAGNLQEKVGRQRRKMGGINAAREEDVQMQKQMRILENRLEKAYHKYSSKKLQIGSLRDHIDNLRRERLVFDDVHRKLEKGLASEKREMAAIITQSNTSHEGRERALTEMAATKQAADQEQAEAMRAREIEDREAKTMQILKDEKSARKKVLRGTWSVAKDRTSSTQTAEKVKEYSEAFEKIQKTTGVTDLDRLVEMFMEAEDANFSLFNYVNEVNAEIEKLEDQIGEIRAEVERLRGESSQQESLRLQAVHDTEERLRNAEARAGRYGRKLEGAQRRVGALKQAIQDMFAQAGCDTPATRSMLGDGGVSEANLMIYLGIIEQRTNEILQRCMAASAGEPVEGGASPPVKPPGALGVTPRVEGSPGKGMVIDLPSTLADSDSDGDENEEVGALRPLDRQALEQKVLRSIARRGDGVGHAIRKARSDSRPISSAKF</sequence>
<reference evidence="5 6" key="1">
    <citation type="journal article" date="2024" name="Nat. Commun.">
        <title>Phylogenomics reveals the evolutionary origins of lichenization in chlorophyte algae.</title>
        <authorList>
            <person name="Puginier C."/>
            <person name="Libourel C."/>
            <person name="Otte J."/>
            <person name="Skaloud P."/>
            <person name="Haon M."/>
            <person name="Grisel S."/>
            <person name="Petersen M."/>
            <person name="Berrin J.G."/>
            <person name="Delaux P.M."/>
            <person name="Dal Grande F."/>
            <person name="Keller J."/>
        </authorList>
    </citation>
    <scope>NUCLEOTIDE SEQUENCE [LARGE SCALE GENOMIC DNA]</scope>
    <source>
        <strain evidence="5 6">SAG 2145</strain>
    </source>
</reference>
<evidence type="ECO:0000313" key="5">
    <source>
        <dbReference type="EMBL" id="KAK9834716.1"/>
    </source>
</evidence>
<feature type="coiled-coil region" evidence="2">
    <location>
        <begin position="105"/>
        <end position="170"/>
    </location>
</feature>
<keyword evidence="6" id="KW-1185">Reference proteome</keyword>
<evidence type="ECO:0000256" key="3">
    <source>
        <dbReference type="SAM" id="MobiDB-lite"/>
    </source>
</evidence>
<feature type="region of interest" description="Disordered" evidence="3">
    <location>
        <begin position="543"/>
        <end position="566"/>
    </location>
</feature>
<evidence type="ECO:0000259" key="4">
    <source>
        <dbReference type="Pfam" id="PF21773"/>
    </source>
</evidence>
<dbReference type="AlphaFoldDB" id="A0AAW1RNI0"/>
<dbReference type="Proteomes" id="UP001438707">
    <property type="component" value="Unassembled WGS sequence"/>
</dbReference>
<gene>
    <name evidence="5" type="ORF">WJX74_008491</name>
</gene>
<dbReference type="PANTHER" id="PTHR21694">
    <property type="entry name" value="COILED-COIL DOMAIN-CONTAINING PROTEIN 63"/>
    <property type="match status" value="1"/>
</dbReference>
<dbReference type="InterPro" id="IPR049258">
    <property type="entry name" value="ODAD1_CC"/>
</dbReference>
<comment type="caution">
    <text evidence="5">The sequence shown here is derived from an EMBL/GenBank/DDBJ whole genome shotgun (WGS) entry which is preliminary data.</text>
</comment>
<evidence type="ECO:0000256" key="2">
    <source>
        <dbReference type="SAM" id="Coils"/>
    </source>
</evidence>
<feature type="domain" description="ODAD1 central coiled coil region" evidence="4">
    <location>
        <begin position="161"/>
        <end position="437"/>
    </location>
</feature>
<feature type="region of interest" description="Disordered" evidence="3">
    <location>
        <begin position="506"/>
        <end position="527"/>
    </location>
</feature>
<name>A0AAW1RNI0_9CHLO</name>
<organism evidence="5 6">
    <name type="scientific">Apatococcus lobatus</name>
    <dbReference type="NCBI Taxonomy" id="904363"/>
    <lineage>
        <taxon>Eukaryota</taxon>
        <taxon>Viridiplantae</taxon>
        <taxon>Chlorophyta</taxon>
        <taxon>core chlorophytes</taxon>
        <taxon>Trebouxiophyceae</taxon>
        <taxon>Chlorellales</taxon>
        <taxon>Chlorellaceae</taxon>
        <taxon>Apatococcus</taxon>
    </lineage>
</organism>
<keyword evidence="1 2" id="KW-0175">Coiled coil</keyword>
<feature type="compositionally biased region" description="Acidic residues" evidence="3">
    <location>
        <begin position="511"/>
        <end position="520"/>
    </location>
</feature>
<dbReference type="Pfam" id="PF21773">
    <property type="entry name" value="ODAD1_CC"/>
    <property type="match status" value="1"/>
</dbReference>
<dbReference type="PANTHER" id="PTHR21694:SF18">
    <property type="entry name" value="COILED-COIL DOMAIN-CONTAINING PROTEIN 63"/>
    <property type="match status" value="1"/>
</dbReference>